<organism evidence="10 11">
    <name type="scientific">Metschnikowia aff. pulcherrima</name>
    <dbReference type="NCBI Taxonomy" id="2163413"/>
    <lineage>
        <taxon>Eukaryota</taxon>
        <taxon>Fungi</taxon>
        <taxon>Dikarya</taxon>
        <taxon>Ascomycota</taxon>
        <taxon>Saccharomycotina</taxon>
        <taxon>Pichiomycetes</taxon>
        <taxon>Metschnikowiaceae</taxon>
        <taxon>Metschnikowia</taxon>
    </lineage>
</organism>
<evidence type="ECO:0000256" key="2">
    <source>
        <dbReference type="ARBA" id="ARBA00008644"/>
    </source>
</evidence>
<evidence type="ECO:0000256" key="3">
    <source>
        <dbReference type="ARBA" id="ARBA00022664"/>
    </source>
</evidence>
<evidence type="ECO:0000256" key="4">
    <source>
        <dbReference type="ARBA" id="ARBA00022728"/>
    </source>
</evidence>
<name>A0A4P6XMZ6_9ASCO</name>
<keyword evidence="6" id="KW-0508">mRNA splicing</keyword>
<dbReference type="InterPro" id="IPR011990">
    <property type="entry name" value="TPR-like_helical_dom_sf"/>
</dbReference>
<proteinExistence type="inferred from homology"/>
<evidence type="ECO:0000259" key="9">
    <source>
        <dbReference type="Pfam" id="PF23233"/>
    </source>
</evidence>
<dbReference type="Pfam" id="PF23233">
    <property type="entry name" value="HAT_Syf1_CNRKL1_N"/>
    <property type="match status" value="2"/>
</dbReference>
<dbReference type="EMBL" id="CP034457">
    <property type="protein sequence ID" value="QBM87141.1"/>
    <property type="molecule type" value="Genomic_DNA"/>
</dbReference>
<dbReference type="GO" id="GO:0000245">
    <property type="term" value="P:spliceosomal complex assembly"/>
    <property type="evidence" value="ECO:0007669"/>
    <property type="project" value="TreeGrafter"/>
</dbReference>
<evidence type="ECO:0000256" key="8">
    <source>
        <dbReference type="ARBA" id="ARBA00039167"/>
    </source>
</evidence>
<dbReference type="AlphaFoldDB" id="A0A4P6XMZ6"/>
<dbReference type="Proteomes" id="UP000292447">
    <property type="component" value="Chromosome II"/>
</dbReference>
<dbReference type="GO" id="GO:0071014">
    <property type="term" value="C:post-mRNA release spliceosomal complex"/>
    <property type="evidence" value="ECO:0007669"/>
    <property type="project" value="TreeGrafter"/>
</dbReference>
<evidence type="ECO:0000256" key="6">
    <source>
        <dbReference type="ARBA" id="ARBA00023187"/>
    </source>
</evidence>
<sequence length="708" mass="82660">MSAPILLPQNLATEAPQKNVTRPAEIQVKSADILADAHDIKQTNFKKPSLTIQDLDELRLFQLLKRRDYEQQLNKNRLNYGQWMRYAKWEIDHNHDFKRARSIMERALEVNVQHVPFWVRYIELELLHKNVNHARNLLDRAVTIMPRTDKFWFMYAQTEETLGNYAGVRAVFERWLKWKPSELAWDAYVQFEERYGEYSNARAVFVRYVTEFPTGSTWKRWIVLETGIPALDESQVARTRGVFEAALDTLICHENAGSDVDIPEIILLWAKWEASVNEVERAQAIIAAALDQNTFLKDQKLEILQNSNSLNNSTDVMDPSKTPDALYLQRKLKLERQVAENSRDFDAWWDYAKLQESTLGPIDAIDILSRAVESSPLDVFKLLSWRRYVFLWIKLALYTEYLAKDIPRAREAWYQSLQTIPHEQFTFAKLWTMFAEFELRNDGISLARKILGKAIGQGCVNQPKRKIFNFYIDLENRLGELERVRKVFEKWLESSLLSDETNGTSERLNVLGDYIDFERLLGESDRCVALLDIGISKEFDPSALLFDTYIAFLKEEFRYDEARKVLRTHLDDTADTWIQFALFESSILSPAQMDEFENSMSNEIEFQIENYHLERSRALFSEAFNHFKQLLDGVNATVIVQAWAEYESHHGNPEQVEKVKAKCPKQITKRRNVDGVEEVYQEYEFPQTAPNLSKFMAKAKQWASTTTS</sequence>
<gene>
    <name evidence="10" type="primary">MPUL0B03400</name>
    <name evidence="10" type="ORF">METSCH_B03400</name>
</gene>
<dbReference type="InterPro" id="IPR055433">
    <property type="entry name" value="HAT_Syf1-like_N"/>
</dbReference>
<feature type="domain" description="Pre-mRNA-splicing factor Syf1-like N-terminal HAT-repeats" evidence="9">
    <location>
        <begin position="68"/>
        <end position="211"/>
    </location>
</feature>
<keyword evidence="11" id="KW-1185">Reference proteome</keyword>
<dbReference type="InterPro" id="IPR045075">
    <property type="entry name" value="Syf1-like"/>
</dbReference>
<protein>
    <recommendedName>
        <fullName evidence="8">Pre-mRNA-splicing factor CLF1</fullName>
    </recommendedName>
</protein>
<keyword evidence="3" id="KW-0507">mRNA processing</keyword>
<dbReference type="STRING" id="2163413.A0A4P6XMZ6"/>
<comment type="similarity">
    <text evidence="2">Belongs to the crooked-neck family.</text>
</comment>
<keyword evidence="5" id="KW-0677">Repeat</keyword>
<dbReference type="GO" id="GO:0071007">
    <property type="term" value="C:U2-type catalytic step 2 spliceosome"/>
    <property type="evidence" value="ECO:0007669"/>
    <property type="project" value="TreeGrafter"/>
</dbReference>
<dbReference type="Gene3D" id="1.25.40.10">
    <property type="entry name" value="Tetratricopeptide repeat domain"/>
    <property type="match status" value="3"/>
</dbReference>
<dbReference type="GO" id="GO:0000974">
    <property type="term" value="C:Prp19 complex"/>
    <property type="evidence" value="ECO:0007669"/>
    <property type="project" value="TreeGrafter"/>
</dbReference>
<reference evidence="11" key="1">
    <citation type="submission" date="2019-03" db="EMBL/GenBank/DDBJ databases">
        <title>Snf2 controls pulcherriminic acid biosynthesis and connects pigmentation and antifungal activity of the yeast Metschnikowia pulcherrima.</title>
        <authorList>
            <person name="Gore-Lloyd D."/>
            <person name="Sumann I."/>
            <person name="Brachmann A.O."/>
            <person name="Schneeberger K."/>
            <person name="Ortiz-Merino R.A."/>
            <person name="Moreno-Beltran M."/>
            <person name="Schlaefli M."/>
            <person name="Kirner P."/>
            <person name="Santos Kron A."/>
            <person name="Wolfe K.H."/>
            <person name="Piel J."/>
            <person name="Ahrens C.H."/>
            <person name="Henk D."/>
            <person name="Freimoser F.M."/>
        </authorList>
    </citation>
    <scope>NUCLEOTIDE SEQUENCE [LARGE SCALE GENOMIC DNA]</scope>
    <source>
        <strain evidence="11">APC 1.2</strain>
    </source>
</reference>
<dbReference type="PANTHER" id="PTHR11246">
    <property type="entry name" value="PRE-MRNA SPLICING FACTOR"/>
    <property type="match status" value="1"/>
</dbReference>
<evidence type="ECO:0000256" key="5">
    <source>
        <dbReference type="ARBA" id="ARBA00022737"/>
    </source>
</evidence>
<comment type="subcellular location">
    <subcellularLocation>
        <location evidence="1">Nucleus</location>
    </subcellularLocation>
</comment>
<dbReference type="InterPro" id="IPR003107">
    <property type="entry name" value="HAT"/>
</dbReference>
<evidence type="ECO:0000256" key="7">
    <source>
        <dbReference type="ARBA" id="ARBA00023242"/>
    </source>
</evidence>
<accession>A0A4P6XMZ6</accession>
<dbReference type="SUPFAM" id="SSF48452">
    <property type="entry name" value="TPR-like"/>
    <property type="match status" value="3"/>
</dbReference>
<dbReference type="GO" id="GO:0071011">
    <property type="term" value="C:precatalytic spliceosome"/>
    <property type="evidence" value="ECO:0007669"/>
    <property type="project" value="TreeGrafter"/>
</dbReference>
<evidence type="ECO:0000256" key="1">
    <source>
        <dbReference type="ARBA" id="ARBA00004123"/>
    </source>
</evidence>
<dbReference type="PANTHER" id="PTHR11246:SF3">
    <property type="entry name" value="CROOKED NECK-LIKE PROTEIN 1"/>
    <property type="match status" value="1"/>
</dbReference>
<evidence type="ECO:0000313" key="11">
    <source>
        <dbReference type="Proteomes" id="UP000292447"/>
    </source>
</evidence>
<keyword evidence="7" id="KW-0539">Nucleus</keyword>
<dbReference type="SMART" id="SM00386">
    <property type="entry name" value="HAT"/>
    <property type="match status" value="11"/>
</dbReference>
<feature type="domain" description="Pre-mRNA-splicing factor Syf1-like N-terminal HAT-repeats" evidence="9">
    <location>
        <begin position="332"/>
        <end position="493"/>
    </location>
</feature>
<evidence type="ECO:0000313" key="10">
    <source>
        <dbReference type="EMBL" id="QBM87141.1"/>
    </source>
</evidence>
<keyword evidence="4" id="KW-0747">Spliceosome</keyword>